<evidence type="ECO:0000313" key="4">
    <source>
        <dbReference type="EMBL" id="MTD93229.1"/>
    </source>
</evidence>
<dbReference type="EMBL" id="WMBQ01000001">
    <property type="protein sequence ID" value="MTD93229.1"/>
    <property type="molecule type" value="Genomic_DNA"/>
</dbReference>
<dbReference type="InterPro" id="IPR025110">
    <property type="entry name" value="AMP-bd_C"/>
</dbReference>
<dbReference type="InterPro" id="IPR042099">
    <property type="entry name" value="ANL_N_sf"/>
</dbReference>
<feature type="domain" description="AMP-dependent synthetase/ligase" evidence="2">
    <location>
        <begin position="21"/>
        <end position="375"/>
    </location>
</feature>
<dbReference type="Pfam" id="PF00501">
    <property type="entry name" value="AMP-binding"/>
    <property type="match status" value="1"/>
</dbReference>
<dbReference type="SUPFAM" id="SSF56801">
    <property type="entry name" value="Acetyl-CoA synthetase-like"/>
    <property type="match status" value="1"/>
</dbReference>
<dbReference type="Gene3D" id="3.40.50.12780">
    <property type="entry name" value="N-terminal domain of ligase-like"/>
    <property type="match status" value="1"/>
</dbReference>
<keyword evidence="5" id="KW-1185">Reference proteome</keyword>
<dbReference type="Pfam" id="PF13193">
    <property type="entry name" value="AMP-binding_C"/>
    <property type="match status" value="1"/>
</dbReference>
<dbReference type="Gene3D" id="3.30.300.30">
    <property type="match status" value="1"/>
</dbReference>
<keyword evidence="1" id="KW-0436">Ligase</keyword>
<dbReference type="GO" id="GO:0016878">
    <property type="term" value="F:acid-thiol ligase activity"/>
    <property type="evidence" value="ECO:0007669"/>
    <property type="project" value="TreeGrafter"/>
</dbReference>
<protein>
    <submittedName>
        <fullName evidence="4">AMP-binding protein</fullName>
    </submittedName>
</protein>
<gene>
    <name evidence="4" type="ORF">GIW81_02640</name>
</gene>
<reference evidence="4 5" key="1">
    <citation type="submission" date="2019-11" db="EMBL/GenBank/DDBJ databases">
        <title>Identification of a novel strain.</title>
        <authorList>
            <person name="Xu Q."/>
            <person name="Wang G."/>
        </authorList>
    </citation>
    <scope>NUCLEOTIDE SEQUENCE [LARGE SCALE GENOMIC DNA]</scope>
    <source>
        <strain evidence="5">xq</strain>
    </source>
</reference>
<dbReference type="AlphaFoldDB" id="A0A6I3KG32"/>
<dbReference type="GO" id="GO:0044550">
    <property type="term" value="P:secondary metabolite biosynthetic process"/>
    <property type="evidence" value="ECO:0007669"/>
    <property type="project" value="TreeGrafter"/>
</dbReference>
<evidence type="ECO:0000259" key="3">
    <source>
        <dbReference type="Pfam" id="PF13193"/>
    </source>
</evidence>
<dbReference type="InterPro" id="IPR000873">
    <property type="entry name" value="AMP-dep_synth/lig_dom"/>
</dbReference>
<accession>A0A6I3KG32</accession>
<comment type="caution">
    <text evidence="4">The sequence shown here is derived from an EMBL/GenBank/DDBJ whole genome shotgun (WGS) entry which is preliminary data.</text>
</comment>
<dbReference type="PANTHER" id="PTHR43352">
    <property type="entry name" value="ACETYL-COA SYNTHETASE"/>
    <property type="match status" value="1"/>
</dbReference>
<name>A0A6I3KG32_9HYPH</name>
<dbReference type="RefSeq" id="WP_154737787.1">
    <property type="nucleotide sequence ID" value="NZ_WMBQ01000001.1"/>
</dbReference>
<dbReference type="PANTHER" id="PTHR43352:SF1">
    <property type="entry name" value="ANTHRANILATE--COA LIGASE"/>
    <property type="match status" value="1"/>
</dbReference>
<organism evidence="4 5">
    <name type="scientific">Hyphomicrobium album</name>
    <dbReference type="NCBI Taxonomy" id="2665159"/>
    <lineage>
        <taxon>Bacteria</taxon>
        <taxon>Pseudomonadati</taxon>
        <taxon>Pseudomonadota</taxon>
        <taxon>Alphaproteobacteria</taxon>
        <taxon>Hyphomicrobiales</taxon>
        <taxon>Hyphomicrobiaceae</taxon>
        <taxon>Hyphomicrobium</taxon>
    </lineage>
</organism>
<sequence length="515" mass="54843">MTGAIDQLPRRFNMAAYAIGRAAALRPQHPALLVTADADGTPAEMWSFADVEDAILRIAGGLRASGLQPGARILIRLDNTSAYALLFFGAIAGGFVPLPTSAQLTEVEAQFLLLDSGAEAIALGGEFGLSSVPSGVRVFDTDDIARMLREAPRAGYADTAADDPAFLIYTSGTTARPKGVLHAQRSAFGRRPMYQGWYGLTPDDRMLHAGAFNWTFTLGTGLTDPWANGATAIIYTGEKDPALWPRLIARTGATLFAGVPGIYRQMLKYAAPSRDDFGVLRHGLMAGESPPPGLFEEWEACTGRPLYEALGMSEISTYVSSGPAVPRRTGAVGKAQPGRRIAVLPVEGGDQPLPSGEEGLLAVHRSDPGLMLGYWQRPDEEAAVYRGEWFVGGDLAAVDADGYVFHRGRANDLMKALGYRVSPLEVEAALSEHPSVAEVACAEVKVRADVSVIAAFIVAHAGAARDAGEIERFAAERLAAYKCPRSIMFVDALPRTANGKLMRSALRLPDGLSTA</sequence>
<dbReference type="Proteomes" id="UP000440694">
    <property type="component" value="Unassembled WGS sequence"/>
</dbReference>
<proteinExistence type="predicted"/>
<evidence type="ECO:0000313" key="5">
    <source>
        <dbReference type="Proteomes" id="UP000440694"/>
    </source>
</evidence>
<evidence type="ECO:0000256" key="1">
    <source>
        <dbReference type="ARBA" id="ARBA00022598"/>
    </source>
</evidence>
<feature type="domain" description="AMP-binding enzyme C-terminal" evidence="3">
    <location>
        <begin position="425"/>
        <end position="500"/>
    </location>
</feature>
<dbReference type="InterPro" id="IPR045851">
    <property type="entry name" value="AMP-bd_C_sf"/>
</dbReference>
<evidence type="ECO:0000259" key="2">
    <source>
        <dbReference type="Pfam" id="PF00501"/>
    </source>
</evidence>